<evidence type="ECO:0000313" key="2">
    <source>
        <dbReference type="EMBL" id="MVT77462.1"/>
    </source>
</evidence>
<feature type="compositionally biased region" description="Polar residues" evidence="1">
    <location>
        <begin position="27"/>
        <end position="36"/>
    </location>
</feature>
<accession>A0A844TQD4</accession>
<comment type="caution">
    <text evidence="2">The sequence shown here is derived from an EMBL/GenBank/DDBJ whole genome shotgun (WGS) entry which is preliminary data.</text>
</comment>
<dbReference type="RefSeq" id="WP_157334985.1">
    <property type="nucleotide sequence ID" value="NZ_JANADL010000008.1"/>
</dbReference>
<keyword evidence="3" id="KW-1185">Reference proteome</keyword>
<feature type="region of interest" description="Disordered" evidence="1">
    <location>
        <begin position="24"/>
        <end position="44"/>
    </location>
</feature>
<gene>
    <name evidence="2" type="ORF">GPL20_31165</name>
</gene>
<evidence type="ECO:0000313" key="3">
    <source>
        <dbReference type="Proteomes" id="UP000449969"/>
    </source>
</evidence>
<name>A0A844TQD4_9BRAD</name>
<dbReference type="AlphaFoldDB" id="A0A844TQD4"/>
<dbReference type="OrthoDB" id="8243630at2"/>
<protein>
    <submittedName>
        <fullName evidence="2">Uncharacterized protein</fullName>
    </submittedName>
</protein>
<reference evidence="2 3" key="1">
    <citation type="submission" date="2019-12" db="EMBL/GenBank/DDBJ databases">
        <title>Draft genome sequences Bradyrhizobium cajani AMBPC1010, Bradyrhizobium pachyrhizi AMBPC1040 and Bradyrhizobium yuanmingense ALSPC3051, three plant growth promoting strains isolated from nodules of Cajanus cajan L. in Dominican Republic.</title>
        <authorList>
            <person name="Flores-Felix J.D."/>
            <person name="Araujo J."/>
            <person name="Diaz-Alcantara C."/>
            <person name="Gonzalez-Andres F."/>
            <person name="Velazquez E."/>
        </authorList>
    </citation>
    <scope>NUCLEOTIDE SEQUENCE [LARGE SCALE GENOMIC DNA]</scope>
    <source>
        <strain evidence="2 3">1010</strain>
    </source>
</reference>
<evidence type="ECO:0000256" key="1">
    <source>
        <dbReference type="SAM" id="MobiDB-lite"/>
    </source>
</evidence>
<dbReference type="Proteomes" id="UP000449969">
    <property type="component" value="Unassembled WGS sequence"/>
</dbReference>
<dbReference type="EMBL" id="WQNE01000035">
    <property type="protein sequence ID" value="MVT77462.1"/>
    <property type="molecule type" value="Genomic_DNA"/>
</dbReference>
<proteinExistence type="predicted"/>
<sequence length="61" mass="7181">MTEMNIGKWYDPISQRWIVPREPLAATASSSQSNTEKTLESRRRDEARRIWELLVDCCAQR</sequence>
<organism evidence="2 3">
    <name type="scientific">Bradyrhizobium cajani</name>
    <dbReference type="NCBI Taxonomy" id="1928661"/>
    <lineage>
        <taxon>Bacteria</taxon>
        <taxon>Pseudomonadati</taxon>
        <taxon>Pseudomonadota</taxon>
        <taxon>Alphaproteobacteria</taxon>
        <taxon>Hyphomicrobiales</taxon>
        <taxon>Nitrobacteraceae</taxon>
        <taxon>Bradyrhizobium</taxon>
    </lineage>
</organism>